<dbReference type="PANTHER" id="PTHR10621">
    <property type="entry name" value="UV EXCISION REPAIR PROTEIN RAD23"/>
    <property type="match status" value="1"/>
</dbReference>
<feature type="compositionally biased region" description="Basic and acidic residues" evidence="1">
    <location>
        <begin position="80"/>
        <end position="91"/>
    </location>
</feature>
<protein>
    <submittedName>
        <fullName evidence="4">Troponin T, skeletal muscle-like</fullName>
    </submittedName>
</protein>
<feature type="compositionally biased region" description="Acidic residues" evidence="1">
    <location>
        <begin position="95"/>
        <end position="106"/>
    </location>
</feature>
<gene>
    <name evidence="4" type="primary">LOC104789081</name>
</gene>
<reference evidence="4" key="2">
    <citation type="submission" date="2025-08" db="UniProtKB">
        <authorList>
            <consortium name="RefSeq"/>
        </authorList>
    </citation>
    <scope>IDENTIFICATION</scope>
    <source>
        <tissue evidence="4">Leaf</tissue>
    </source>
</reference>
<proteinExistence type="predicted"/>
<reference evidence="3" key="1">
    <citation type="journal article" date="2014" name="Nat. Commun.">
        <title>The emerging biofuel crop Camelina sativa retains a highly undifferentiated hexaploid genome structure.</title>
        <authorList>
            <person name="Kagale S."/>
            <person name="Koh C."/>
            <person name="Nixon J."/>
            <person name="Bollina V."/>
            <person name="Clarke W.E."/>
            <person name="Tuteja R."/>
            <person name="Spillane C."/>
            <person name="Robinson S.J."/>
            <person name="Links M.G."/>
            <person name="Clarke C."/>
            <person name="Higgins E.E."/>
            <person name="Huebert T."/>
            <person name="Sharpe A.G."/>
            <person name="Parkin I.A."/>
        </authorList>
    </citation>
    <scope>NUCLEOTIDE SEQUENCE [LARGE SCALE GENOMIC DNA]</scope>
    <source>
        <strain evidence="3">cv. DH55</strain>
    </source>
</reference>
<dbReference type="Gene3D" id="3.10.20.90">
    <property type="entry name" value="Phosphatidylinositol 3-kinase Catalytic Subunit, Chain A, domain 1"/>
    <property type="match status" value="1"/>
</dbReference>
<dbReference type="Proteomes" id="UP000694864">
    <property type="component" value="Chromosome 5"/>
</dbReference>
<evidence type="ECO:0000313" key="3">
    <source>
        <dbReference type="Proteomes" id="UP000694864"/>
    </source>
</evidence>
<evidence type="ECO:0000259" key="2">
    <source>
        <dbReference type="PROSITE" id="PS50053"/>
    </source>
</evidence>
<dbReference type="InterPro" id="IPR000626">
    <property type="entry name" value="Ubiquitin-like_dom"/>
</dbReference>
<feature type="domain" description="Ubiquitin-like" evidence="2">
    <location>
        <begin position="1"/>
        <end position="83"/>
    </location>
</feature>
<evidence type="ECO:0000313" key="4">
    <source>
        <dbReference type="RefSeq" id="XP_010513132.1"/>
    </source>
</evidence>
<dbReference type="RefSeq" id="XP_010513132.1">
    <property type="nucleotide sequence ID" value="XM_010514830.1"/>
</dbReference>
<evidence type="ECO:0000256" key="1">
    <source>
        <dbReference type="SAM" id="MobiDB-lite"/>
    </source>
</evidence>
<keyword evidence="3" id="KW-1185">Reference proteome</keyword>
<feature type="compositionally biased region" description="Basic and acidic residues" evidence="1">
    <location>
        <begin position="153"/>
        <end position="182"/>
    </location>
</feature>
<dbReference type="GeneID" id="104789081"/>
<dbReference type="InterPro" id="IPR029071">
    <property type="entry name" value="Ubiquitin-like_domsf"/>
</dbReference>
<feature type="region of interest" description="Disordered" evidence="1">
    <location>
        <begin position="80"/>
        <end position="182"/>
    </location>
</feature>
<accession>A0ABM0ZB88</accession>
<name>A0ABM0ZB88_CAMSA</name>
<dbReference type="SUPFAM" id="SSF54236">
    <property type="entry name" value="Ubiquitin-like"/>
    <property type="match status" value="1"/>
</dbReference>
<organism evidence="3 4">
    <name type="scientific">Camelina sativa</name>
    <name type="common">False flax</name>
    <name type="synonym">Myagrum sativum</name>
    <dbReference type="NCBI Taxonomy" id="90675"/>
    <lineage>
        <taxon>Eukaryota</taxon>
        <taxon>Viridiplantae</taxon>
        <taxon>Streptophyta</taxon>
        <taxon>Embryophyta</taxon>
        <taxon>Tracheophyta</taxon>
        <taxon>Spermatophyta</taxon>
        <taxon>Magnoliopsida</taxon>
        <taxon>eudicotyledons</taxon>
        <taxon>Gunneridae</taxon>
        <taxon>Pentapetalae</taxon>
        <taxon>rosids</taxon>
        <taxon>malvids</taxon>
        <taxon>Brassicales</taxon>
        <taxon>Brassicaceae</taxon>
        <taxon>Camelineae</taxon>
        <taxon>Camelina</taxon>
    </lineage>
</organism>
<dbReference type="CDD" id="cd17039">
    <property type="entry name" value="Ubl_ubiquitin_like"/>
    <property type="match status" value="1"/>
</dbReference>
<sequence length="182" mass="20990">MKVSVEIITGTFIDTDVSEDATVKELKEKVSAEVKLPVTRLILVIGDEGERRMVMEDEDETRLRDLEMGEWSHMYLFFKHPDLVSEEEKRSNGGGEDDDPMEEVSSDAESRRRNEEENINGEEEDDKEMKSEEEEEGRDEKVEDEKEEEKEENGDKAKDDNGVKEEAIEGEGDNKERKDRVS</sequence>
<dbReference type="PANTHER" id="PTHR10621:SF61">
    <property type="entry name" value="UBIQUITIN FAMILY PROTEIN"/>
    <property type="match status" value="1"/>
</dbReference>
<dbReference type="PROSITE" id="PS50053">
    <property type="entry name" value="UBIQUITIN_2"/>
    <property type="match status" value="1"/>
</dbReference>
<feature type="compositionally biased region" description="Acidic residues" evidence="1">
    <location>
        <begin position="117"/>
        <end position="137"/>
    </location>
</feature>